<organism evidence="4 5">
    <name type="scientific">Streptomyces alkaliterrae</name>
    <dbReference type="NCBI Taxonomy" id="2213162"/>
    <lineage>
        <taxon>Bacteria</taxon>
        <taxon>Bacillati</taxon>
        <taxon>Actinomycetota</taxon>
        <taxon>Actinomycetes</taxon>
        <taxon>Kitasatosporales</taxon>
        <taxon>Streptomycetaceae</taxon>
        <taxon>Streptomyces</taxon>
    </lineage>
</organism>
<evidence type="ECO:0000313" key="6">
    <source>
        <dbReference type="Proteomes" id="UP000517765"/>
    </source>
</evidence>
<evidence type="ECO:0000313" key="5">
    <source>
        <dbReference type="Proteomes" id="UP000320857"/>
    </source>
</evidence>
<reference evidence="4 5" key="1">
    <citation type="submission" date="2019-10" db="EMBL/GenBank/DDBJ databases">
        <title>Streptomyces sp. nov., a novel actinobacterium isolated from alkaline environment.</title>
        <authorList>
            <person name="Golinska P."/>
        </authorList>
    </citation>
    <scope>NUCLEOTIDE SEQUENCE [LARGE SCALE GENOMIC DNA]</scope>
    <source>
        <strain evidence="4 5">OF1</strain>
    </source>
</reference>
<evidence type="ECO:0000259" key="2">
    <source>
        <dbReference type="Pfam" id="PF19803"/>
    </source>
</evidence>
<dbReference type="Proteomes" id="UP000517765">
    <property type="component" value="Unassembled WGS sequence"/>
</dbReference>
<feature type="domain" description="DUF6286" evidence="2">
    <location>
        <begin position="63"/>
        <end position="166"/>
    </location>
</feature>
<gene>
    <name evidence="4" type="ORF">FNX44_000705</name>
    <name evidence="3" type="ORF">H3147_13590</name>
</gene>
<reference evidence="6" key="2">
    <citation type="submission" date="2020-05" db="EMBL/GenBank/DDBJ databases">
        <title>Classification of alakaliphilic streptomycetes isolated from an alkaline soil next to Lonar Crater, India and a proposal for the recognition of Streptomyces alkaliterrae sp. nov.</title>
        <authorList>
            <person name="Golinska P."/>
        </authorList>
    </citation>
    <scope>NUCLEOTIDE SEQUENCE [LARGE SCALE GENOMIC DNA]</scope>
    <source>
        <strain evidence="6">OF8</strain>
    </source>
</reference>
<feature type="transmembrane region" description="Helical" evidence="1">
    <location>
        <begin position="53"/>
        <end position="73"/>
    </location>
</feature>
<dbReference type="InterPro" id="IPR046253">
    <property type="entry name" value="DUF6286"/>
</dbReference>
<keyword evidence="1" id="KW-0812">Transmembrane</keyword>
<evidence type="ECO:0000256" key="1">
    <source>
        <dbReference type="SAM" id="Phobius"/>
    </source>
</evidence>
<evidence type="ECO:0000313" key="3">
    <source>
        <dbReference type="EMBL" id="MBB1259859.1"/>
    </source>
</evidence>
<keyword evidence="1" id="KW-1133">Transmembrane helix</keyword>
<dbReference type="EMBL" id="VJYK02000003">
    <property type="protein sequence ID" value="MQS00422.1"/>
    <property type="molecule type" value="Genomic_DNA"/>
</dbReference>
<protein>
    <recommendedName>
        <fullName evidence="2">DUF6286 domain-containing protein</fullName>
    </recommendedName>
</protein>
<name>A0A5P0YLX4_9ACTN</name>
<dbReference type="AlphaFoldDB" id="A0A5P0YLX4"/>
<sequence>MRRAPALIVGLLLLAGTALLLYDVALVRAGRRGGAWRRELAADLATRRLDDPVVVVCAAAAVLLGLWLLVLALTPGLRNLLTMHGEPDLRAGLERGAAALVLRDRAMEVPGVRSVRVSVRRRRVRVRAESHFRDVDTVRAETEEALADGMASLGLTRPPRLAVQVRRPVKR</sequence>
<keyword evidence="5" id="KW-1185">Reference proteome</keyword>
<proteinExistence type="predicted"/>
<dbReference type="EMBL" id="JABJXA010000069">
    <property type="protein sequence ID" value="MBB1259859.1"/>
    <property type="molecule type" value="Genomic_DNA"/>
</dbReference>
<accession>A0A5P0YLX4</accession>
<dbReference type="Pfam" id="PF19803">
    <property type="entry name" value="DUF6286"/>
    <property type="match status" value="1"/>
</dbReference>
<reference evidence="3" key="3">
    <citation type="journal article" name="Syst. Appl. Microbiol.">
        <title>Streptomyces alkaliterrae sp. nov., isolated from an alkaline soil, and emended descriptions of Streptomyces alkaliphilus, Streptomyces calidiresistens and Streptomyces durbertensis.</title>
        <authorList>
            <person name="Swiecimska M."/>
            <person name="Golinska P."/>
            <person name="Nouioui I."/>
            <person name="Wypij M."/>
            <person name="Rai M."/>
            <person name="Sangal V."/>
            <person name="Goodfellow M."/>
        </authorList>
    </citation>
    <scope>NUCLEOTIDE SEQUENCE</scope>
    <source>
        <strain evidence="3">OF8</strain>
    </source>
</reference>
<dbReference type="Proteomes" id="UP000320857">
    <property type="component" value="Unassembled WGS sequence"/>
</dbReference>
<keyword evidence="1" id="KW-0472">Membrane</keyword>
<evidence type="ECO:0000313" key="4">
    <source>
        <dbReference type="EMBL" id="MQS00422.1"/>
    </source>
</evidence>
<comment type="caution">
    <text evidence="4">The sequence shown here is derived from an EMBL/GenBank/DDBJ whole genome shotgun (WGS) entry which is preliminary data.</text>
</comment>